<dbReference type="GO" id="GO:0006612">
    <property type="term" value="P:protein targeting to membrane"/>
    <property type="evidence" value="ECO:0007669"/>
    <property type="project" value="EnsemblFungi"/>
</dbReference>
<dbReference type="OMA" id="GEVNTTW"/>
<evidence type="ECO:0000256" key="2">
    <source>
        <dbReference type="ARBA" id="ARBA00004496"/>
    </source>
</evidence>
<evidence type="ECO:0000313" key="8">
    <source>
        <dbReference type="Proteomes" id="UP000054886"/>
    </source>
</evidence>
<evidence type="ECO:0000313" key="7">
    <source>
        <dbReference type="EMBL" id="KTB06118.1"/>
    </source>
</evidence>
<evidence type="ECO:0000256" key="5">
    <source>
        <dbReference type="ARBA" id="ARBA00022490"/>
    </source>
</evidence>
<keyword evidence="6" id="KW-0539">Nucleus</keyword>
<dbReference type="GO" id="GO:0005789">
    <property type="term" value="C:endoplasmic reticulum membrane"/>
    <property type="evidence" value="ECO:0007669"/>
    <property type="project" value="EnsemblFungi"/>
</dbReference>
<dbReference type="InterPro" id="IPR038744">
    <property type="entry name" value="Hri1_N"/>
</dbReference>
<sequence length="249" mass="27917">MSAVLFKRLVFQVGDSANERTFTLSSVSKNGHFISLRPFTKPTEDEKKFPLEWVFAGTNDRVKVTPTTNADGKPVLQQDFDMGFDTNVYLNVENTHRGVINTFWQNWESGCVEETGKVFPFGNDKEGIPFMELWQPIDPNSKDLVILDAGDGRKIDGPVRSTVLKVVDGQDFEGLMIIVGEWAQGYLADKNKSSVDGLSFVRYHVSNEKLSSGLFEYGSQLSKFPTDFSNVKEGSLLTIDGLKWEVIEN</sequence>
<dbReference type="VEuPathDB" id="FungiDB:B1J91_I00462g"/>
<evidence type="ECO:0000256" key="6">
    <source>
        <dbReference type="ARBA" id="ARBA00023242"/>
    </source>
</evidence>
<name>A0A0W0D2Q3_CANGB</name>
<dbReference type="InterPro" id="IPR043047">
    <property type="entry name" value="Hri1_N_sf"/>
</dbReference>
<dbReference type="Proteomes" id="UP000054886">
    <property type="component" value="Unassembled WGS sequence"/>
</dbReference>
<dbReference type="VEuPathDB" id="FungiDB:CAGL0I00462g"/>
<organism evidence="7 8">
    <name type="scientific">Candida glabrata</name>
    <name type="common">Yeast</name>
    <name type="synonym">Torulopsis glabrata</name>
    <dbReference type="NCBI Taxonomy" id="5478"/>
    <lineage>
        <taxon>Eukaryota</taxon>
        <taxon>Fungi</taxon>
        <taxon>Dikarya</taxon>
        <taxon>Ascomycota</taxon>
        <taxon>Saccharomycotina</taxon>
        <taxon>Saccharomycetes</taxon>
        <taxon>Saccharomycetales</taxon>
        <taxon>Saccharomycetaceae</taxon>
        <taxon>Nakaseomyces</taxon>
    </lineage>
</organism>
<gene>
    <name evidence="7" type="ORF">AO440_002361</name>
</gene>
<comment type="subcellular location">
    <subcellularLocation>
        <location evidence="2">Cytoplasm</location>
    </subcellularLocation>
    <subcellularLocation>
        <location evidence="1">Nucleus</location>
    </subcellularLocation>
</comment>
<dbReference type="CDD" id="cd11693">
    <property type="entry name" value="HRI1_C_like"/>
    <property type="match status" value="1"/>
</dbReference>
<dbReference type="Gene3D" id="2.40.128.310">
    <property type="entry name" value="Protein HRI1, C-terminal domain"/>
    <property type="match status" value="1"/>
</dbReference>
<proteinExistence type="inferred from homology"/>
<dbReference type="InterPro" id="IPR031818">
    <property type="entry name" value="Hri1"/>
</dbReference>
<dbReference type="GO" id="GO:0005634">
    <property type="term" value="C:nucleus"/>
    <property type="evidence" value="ECO:0007669"/>
    <property type="project" value="UniProtKB-SubCell"/>
</dbReference>
<dbReference type="VEuPathDB" id="FungiDB:GWK60_L00275"/>
<dbReference type="Gene3D" id="2.40.128.320">
    <property type="entry name" value="Protein HRI1, N-terminal domain"/>
    <property type="match status" value="1"/>
</dbReference>
<dbReference type="CDD" id="cd11692">
    <property type="entry name" value="HRI1_N_like"/>
    <property type="match status" value="1"/>
</dbReference>
<dbReference type="VEuPathDB" id="FungiDB:GVI51_I00275"/>
<dbReference type="PhylomeDB" id="A0A0W0D2Q3"/>
<dbReference type="VEuPathDB" id="FungiDB:GW608_L00275"/>
<dbReference type="EMBL" id="LLZZ01000111">
    <property type="protein sequence ID" value="KTB06118.1"/>
    <property type="molecule type" value="Genomic_DNA"/>
</dbReference>
<dbReference type="AlphaFoldDB" id="A0A0W0D2Q3"/>
<keyword evidence="5" id="KW-0963">Cytoplasm</keyword>
<evidence type="ECO:0000256" key="4">
    <source>
        <dbReference type="ARBA" id="ARBA00017063"/>
    </source>
</evidence>
<evidence type="ECO:0000256" key="1">
    <source>
        <dbReference type="ARBA" id="ARBA00004123"/>
    </source>
</evidence>
<accession>A0A0W0D2Q3</accession>
<reference evidence="7 8" key="1">
    <citation type="submission" date="2015-10" db="EMBL/GenBank/DDBJ databases">
        <title>Draft genomes sequences of Candida glabrata isolates 1A, 1B, 2A, 2B, 3A and 3B.</title>
        <authorList>
            <person name="Haavelsrud O.E."/>
            <person name="Gaustad P."/>
        </authorList>
    </citation>
    <scope>NUCLEOTIDE SEQUENCE [LARGE SCALE GENOMIC DNA]</scope>
    <source>
        <strain evidence="7">910700640</strain>
    </source>
</reference>
<comment type="caution">
    <text evidence="7">The sequence shown here is derived from an EMBL/GenBank/DDBJ whole genome shotgun (WGS) entry which is preliminary data.</text>
</comment>
<protein>
    <recommendedName>
        <fullName evidence="4">Protein HRI1</fullName>
    </recommendedName>
</protein>
<dbReference type="SMR" id="A0A0W0D2Q3"/>
<dbReference type="Pfam" id="PF16815">
    <property type="entry name" value="HRI1"/>
    <property type="match status" value="1"/>
</dbReference>
<comment type="similarity">
    <text evidence="3">Belongs to the HRI1 family.</text>
</comment>
<evidence type="ECO:0000256" key="3">
    <source>
        <dbReference type="ARBA" id="ARBA00005229"/>
    </source>
</evidence>